<dbReference type="CDD" id="cd12036">
    <property type="entry name" value="SH3_MPP5"/>
    <property type="match status" value="1"/>
</dbReference>
<keyword evidence="22" id="KW-1185">Reference proteome</keyword>
<dbReference type="Pfam" id="PF09060">
    <property type="entry name" value="L27_N"/>
    <property type="match status" value="1"/>
</dbReference>
<dbReference type="InterPro" id="IPR004172">
    <property type="entry name" value="L27_dom"/>
</dbReference>
<evidence type="ECO:0000256" key="2">
    <source>
        <dbReference type="ARBA" id="ARBA00004221"/>
    </source>
</evidence>
<evidence type="ECO:0000256" key="8">
    <source>
        <dbReference type="ARBA" id="ARBA00022737"/>
    </source>
</evidence>
<evidence type="ECO:0000256" key="3">
    <source>
        <dbReference type="ARBA" id="ARBA00004435"/>
    </source>
</evidence>
<dbReference type="PANTHER" id="PTHR23122">
    <property type="entry name" value="MEMBRANE-ASSOCIATED GUANYLATE KINASE MAGUK"/>
    <property type="match status" value="1"/>
</dbReference>
<evidence type="ECO:0000256" key="11">
    <source>
        <dbReference type="ARBA" id="ARBA00022949"/>
    </source>
</evidence>
<sequence length="650" mass="73946">MQKAPLLTLIPHTHSHHTSPHTRTAMMTTSHMNGYVTESDSGGGSGGGTDFLEEVVQRHREMAVDCPSELGARTLPVRRSAQLERIRQQQEDRRRREEEGRNRQELDLNSSMRLKKLSQNPKVGIDNPTFEQMEGPGGSIGGLQSLTAPPTLLDRVFLRYISDLQAYLWVVFVLSELEDLLMSLKQVQHSLNDSQSQEDIELVLQLVQKPDFQKAFNIHNAYYNDLLLNLSSQVEVMMHNSSQKEGLELSTLLKTPHMQALMMAHDSVAEQEMQLEPLVPSVNQSETLTQWGGETVKIVRIEKAKDIPLGATVRNDMDSVIISRIVKGGAAERSGLLHEGDEILEINGVEIRGKDVNEVFDILAHFDYDPSDDPYVPCRELGLCFQKGDILHIISQDDPNWWQAYRDGDEDNQPLAGLVPGKSFQQQREAMKQTIEEDKEPEKSGKLWCAKKNKKKRKKVQYNANKNDDFDNEEILTYEEMALYHQPANRKRPIALIGPPNCGQNELRQRLLSSEPDRFAGAVPHTTRSRRDIEVNGRDYHFVTRQAFEMDSAAGKFIESGEFEKNLYGTSTDSVRQVINTGKICLLCVHTQPEELRDIIEKAREMEQNYGHLFDAAIVNTDLDKAYQELLRLINKLDTEPQWVPSSWLR</sequence>
<dbReference type="InterPro" id="IPR008144">
    <property type="entry name" value="Guanylate_kin-like_dom"/>
</dbReference>
<evidence type="ECO:0000256" key="7">
    <source>
        <dbReference type="ARBA" id="ARBA00022475"/>
    </source>
</evidence>
<keyword evidence="5" id="KW-0796">Tight junction</keyword>
<dbReference type="InterPro" id="IPR008145">
    <property type="entry name" value="GK/Ca_channel_bsu"/>
</dbReference>
<evidence type="ECO:0000256" key="10">
    <source>
        <dbReference type="ARBA" id="ARBA00022840"/>
    </source>
</evidence>
<dbReference type="Proteomes" id="UP000830375">
    <property type="component" value="Unassembled WGS sequence"/>
</dbReference>
<dbReference type="SUPFAM" id="SSF101288">
    <property type="entry name" value="L27 domain"/>
    <property type="match status" value="2"/>
</dbReference>
<keyword evidence="8" id="KW-0677">Repeat</keyword>
<evidence type="ECO:0000256" key="5">
    <source>
        <dbReference type="ARBA" id="ARBA00022427"/>
    </source>
</evidence>
<keyword evidence="11" id="KW-0965">Cell junction</keyword>
<keyword evidence="9" id="KW-0547">Nucleotide-binding</keyword>
<organism evidence="21 22">
    <name type="scientific">Labeo rohita</name>
    <name type="common">Indian major carp</name>
    <name type="synonym">Cyprinus rohita</name>
    <dbReference type="NCBI Taxonomy" id="84645"/>
    <lineage>
        <taxon>Eukaryota</taxon>
        <taxon>Metazoa</taxon>
        <taxon>Chordata</taxon>
        <taxon>Craniata</taxon>
        <taxon>Vertebrata</taxon>
        <taxon>Euteleostomi</taxon>
        <taxon>Actinopterygii</taxon>
        <taxon>Neopterygii</taxon>
        <taxon>Teleostei</taxon>
        <taxon>Ostariophysi</taxon>
        <taxon>Cypriniformes</taxon>
        <taxon>Cyprinidae</taxon>
        <taxon>Labeoninae</taxon>
        <taxon>Labeonini</taxon>
        <taxon>Labeo</taxon>
    </lineage>
</organism>
<dbReference type="PROSITE" id="PS50106">
    <property type="entry name" value="PDZ"/>
    <property type="match status" value="1"/>
</dbReference>
<dbReference type="Pfam" id="PF02828">
    <property type="entry name" value="L27"/>
    <property type="match status" value="1"/>
</dbReference>
<evidence type="ECO:0000259" key="18">
    <source>
        <dbReference type="PROSITE" id="PS50052"/>
    </source>
</evidence>
<dbReference type="SMART" id="SM00072">
    <property type="entry name" value="GuKc"/>
    <property type="match status" value="1"/>
</dbReference>
<dbReference type="Pfam" id="PF00625">
    <property type="entry name" value="Guanylate_kin"/>
    <property type="match status" value="1"/>
</dbReference>
<dbReference type="SUPFAM" id="SSF52540">
    <property type="entry name" value="P-loop containing nucleoside triphosphate hydrolases"/>
    <property type="match status" value="1"/>
</dbReference>
<evidence type="ECO:0000256" key="14">
    <source>
        <dbReference type="ARBA" id="ARBA00031033"/>
    </source>
</evidence>
<dbReference type="Gene3D" id="3.40.50.300">
    <property type="entry name" value="P-loop containing nucleotide triphosphate hydrolases"/>
    <property type="match status" value="2"/>
</dbReference>
<dbReference type="PROSITE" id="PS51022">
    <property type="entry name" value="L27"/>
    <property type="match status" value="1"/>
</dbReference>
<dbReference type="InterPro" id="IPR035601">
    <property type="entry name" value="MPP5_SH3"/>
</dbReference>
<gene>
    <name evidence="21" type="ORF">H4Q32_011223</name>
</gene>
<dbReference type="SMART" id="SM00228">
    <property type="entry name" value="PDZ"/>
    <property type="match status" value="1"/>
</dbReference>
<dbReference type="InterPro" id="IPR001452">
    <property type="entry name" value="SH3_domain"/>
</dbReference>
<evidence type="ECO:0000256" key="4">
    <source>
        <dbReference type="ARBA" id="ARBA00007014"/>
    </source>
</evidence>
<feature type="domain" description="Guanylate kinase-like" evidence="18">
    <location>
        <begin position="491"/>
        <end position="635"/>
    </location>
</feature>
<dbReference type="Gene3D" id="2.30.30.40">
    <property type="entry name" value="SH3 Domains"/>
    <property type="match status" value="1"/>
</dbReference>
<dbReference type="InterPro" id="IPR001478">
    <property type="entry name" value="PDZ"/>
</dbReference>
<dbReference type="CDD" id="cd00071">
    <property type="entry name" value="GMPK"/>
    <property type="match status" value="1"/>
</dbReference>
<dbReference type="InterPro" id="IPR027417">
    <property type="entry name" value="P-loop_NTPase"/>
</dbReference>
<dbReference type="CDD" id="cd06798">
    <property type="entry name" value="PDZ_MPP5-like"/>
    <property type="match status" value="1"/>
</dbReference>
<reference evidence="21 22" key="1">
    <citation type="submission" date="2022-01" db="EMBL/GenBank/DDBJ databases">
        <title>A high-quality chromosome-level genome assembly of rohu carp, Labeo rohita.</title>
        <authorList>
            <person name="Arick M.A. II"/>
            <person name="Hsu C.-Y."/>
            <person name="Magbanua Z."/>
            <person name="Pechanova O."/>
            <person name="Grover C."/>
            <person name="Miller E."/>
            <person name="Thrash A."/>
            <person name="Ezzel L."/>
            <person name="Alam S."/>
            <person name="Benzie J."/>
            <person name="Hamilton M."/>
            <person name="Karsi A."/>
            <person name="Lawrence M.L."/>
            <person name="Peterson D.G."/>
        </authorList>
    </citation>
    <scope>NUCLEOTIDE SEQUENCE [LARGE SCALE GENOMIC DNA]</scope>
    <source>
        <strain evidence="22">BAU-BD-2019</strain>
        <tissue evidence="21">Blood</tissue>
    </source>
</reference>
<evidence type="ECO:0000256" key="1">
    <source>
        <dbReference type="ARBA" id="ARBA00004202"/>
    </source>
</evidence>
<dbReference type="InterPro" id="IPR020590">
    <property type="entry name" value="Guanylate_kinase_CS"/>
</dbReference>
<dbReference type="SMART" id="SM00326">
    <property type="entry name" value="SH3"/>
    <property type="match status" value="1"/>
</dbReference>
<feature type="domain" description="PDZ" evidence="19">
    <location>
        <begin position="298"/>
        <end position="363"/>
    </location>
</feature>
<evidence type="ECO:0000256" key="6">
    <source>
        <dbReference type="ARBA" id="ARBA00022443"/>
    </source>
</evidence>
<evidence type="ECO:0000256" key="16">
    <source>
        <dbReference type="SAM" id="MobiDB-lite"/>
    </source>
</evidence>
<dbReference type="InterPro" id="IPR015145">
    <property type="entry name" value="L27_N"/>
</dbReference>
<evidence type="ECO:0000259" key="19">
    <source>
        <dbReference type="PROSITE" id="PS50106"/>
    </source>
</evidence>
<dbReference type="Gene3D" id="2.30.42.10">
    <property type="match status" value="1"/>
</dbReference>
<dbReference type="Pfam" id="PF07653">
    <property type="entry name" value="SH3_2"/>
    <property type="match status" value="1"/>
</dbReference>
<dbReference type="Pfam" id="PF00595">
    <property type="entry name" value="PDZ"/>
    <property type="match status" value="1"/>
</dbReference>
<dbReference type="InterPro" id="IPR014775">
    <property type="entry name" value="L27_C"/>
</dbReference>
<evidence type="ECO:0000256" key="12">
    <source>
        <dbReference type="ARBA" id="ARBA00023136"/>
    </source>
</evidence>
<dbReference type="PROSITE" id="PS50052">
    <property type="entry name" value="GUANYLATE_KINASE_2"/>
    <property type="match status" value="1"/>
</dbReference>
<protein>
    <recommendedName>
        <fullName evidence="13">Protein PALS1</fullName>
    </recommendedName>
    <alternativeName>
        <fullName evidence="14">Protein associated with Lin-7 1</fullName>
    </alternativeName>
</protein>
<comment type="similarity">
    <text evidence="4">Belongs to the MAGUK family.</text>
</comment>
<evidence type="ECO:0000313" key="21">
    <source>
        <dbReference type="EMBL" id="KAI2654492.1"/>
    </source>
</evidence>
<dbReference type="SUPFAM" id="SSF50156">
    <property type="entry name" value="PDZ domain-like"/>
    <property type="match status" value="1"/>
</dbReference>
<dbReference type="InterPro" id="IPR050716">
    <property type="entry name" value="MAGUK"/>
</dbReference>
<keyword evidence="7" id="KW-1003">Cell membrane</keyword>
<evidence type="ECO:0000256" key="13">
    <source>
        <dbReference type="ARBA" id="ARBA00024392"/>
    </source>
</evidence>
<dbReference type="PROSITE" id="PS50002">
    <property type="entry name" value="SH3"/>
    <property type="match status" value="1"/>
</dbReference>
<comment type="subcellular location">
    <subcellularLocation>
        <location evidence="2">Apical cell membrane</location>
    </subcellularLocation>
    <subcellularLocation>
        <location evidence="3">Cell junction</location>
        <location evidence="3">Tight junction</location>
    </subcellularLocation>
    <subcellularLocation>
        <location evidence="1">Cell membrane</location>
        <topology evidence="1">Peripheral membrane protein</topology>
    </subcellularLocation>
</comment>
<dbReference type="PROSITE" id="PS00856">
    <property type="entry name" value="GUANYLATE_KINASE_1"/>
    <property type="match status" value="1"/>
</dbReference>
<dbReference type="SMART" id="SM00569">
    <property type="entry name" value="L27"/>
    <property type="match status" value="2"/>
</dbReference>
<accession>A0ABQ8LX05</accession>
<feature type="compositionally biased region" description="Basic and acidic residues" evidence="16">
    <location>
        <begin position="81"/>
        <end position="106"/>
    </location>
</feature>
<dbReference type="InterPro" id="IPR036034">
    <property type="entry name" value="PDZ_sf"/>
</dbReference>
<evidence type="ECO:0000256" key="9">
    <source>
        <dbReference type="ARBA" id="ARBA00022741"/>
    </source>
</evidence>
<keyword evidence="6 15" id="KW-0728">SH3 domain</keyword>
<feature type="domain" description="L27" evidence="20">
    <location>
        <begin position="223"/>
        <end position="276"/>
    </location>
</feature>
<feature type="region of interest" description="Disordered" evidence="16">
    <location>
        <begin position="73"/>
        <end position="110"/>
    </location>
</feature>
<keyword evidence="10" id="KW-0067">ATP-binding</keyword>
<evidence type="ECO:0000259" key="17">
    <source>
        <dbReference type="PROSITE" id="PS50002"/>
    </source>
</evidence>
<proteinExistence type="inferred from homology"/>
<feature type="domain" description="SH3" evidence="17">
    <location>
        <begin position="357"/>
        <end position="429"/>
    </location>
</feature>
<evidence type="ECO:0000259" key="20">
    <source>
        <dbReference type="PROSITE" id="PS51022"/>
    </source>
</evidence>
<dbReference type="EMBL" id="JACTAM010000017">
    <property type="protein sequence ID" value="KAI2654492.1"/>
    <property type="molecule type" value="Genomic_DNA"/>
</dbReference>
<dbReference type="InterPro" id="IPR036892">
    <property type="entry name" value="L27_dom_sf"/>
</dbReference>
<keyword evidence="12" id="KW-0472">Membrane</keyword>
<comment type="caution">
    <text evidence="21">The sequence shown here is derived from an EMBL/GenBank/DDBJ whole genome shotgun (WGS) entry which is preliminary data.</text>
</comment>
<evidence type="ECO:0000313" key="22">
    <source>
        <dbReference type="Proteomes" id="UP000830375"/>
    </source>
</evidence>
<dbReference type="InterPro" id="IPR036028">
    <property type="entry name" value="SH3-like_dom_sf"/>
</dbReference>
<name>A0ABQ8LX05_LABRO</name>
<dbReference type="SUPFAM" id="SSF50044">
    <property type="entry name" value="SH3-domain"/>
    <property type="match status" value="1"/>
</dbReference>
<evidence type="ECO:0000256" key="15">
    <source>
        <dbReference type="PROSITE-ProRule" id="PRU00192"/>
    </source>
</evidence>
<dbReference type="Gene3D" id="1.10.287.650">
    <property type="entry name" value="L27 domain"/>
    <property type="match status" value="2"/>
</dbReference>